<comment type="catalytic activity">
    <reaction evidence="16 18">
        <text>N-acetyl-alpha-D-glucosamine 1-phosphate + UTP + H(+) = UDP-N-acetyl-alpha-D-glucosamine + diphosphate</text>
        <dbReference type="Rhea" id="RHEA:13509"/>
        <dbReference type="ChEBI" id="CHEBI:15378"/>
        <dbReference type="ChEBI" id="CHEBI:33019"/>
        <dbReference type="ChEBI" id="CHEBI:46398"/>
        <dbReference type="ChEBI" id="CHEBI:57705"/>
        <dbReference type="ChEBI" id="CHEBI:57776"/>
        <dbReference type="EC" id="2.7.7.23"/>
    </reaction>
</comment>
<dbReference type="CDD" id="cd03353">
    <property type="entry name" value="LbH_GlmU_C"/>
    <property type="match status" value="1"/>
</dbReference>
<organism evidence="20 21">
    <name type="scientific">Pelagibacterium nitratireducens</name>
    <dbReference type="NCBI Taxonomy" id="1046114"/>
    <lineage>
        <taxon>Bacteria</taxon>
        <taxon>Pseudomonadati</taxon>
        <taxon>Pseudomonadota</taxon>
        <taxon>Alphaproteobacteria</taxon>
        <taxon>Hyphomicrobiales</taxon>
        <taxon>Devosiaceae</taxon>
        <taxon>Pelagibacterium</taxon>
    </lineage>
</organism>
<feature type="region of interest" description="N-acetyltransferase" evidence="18">
    <location>
        <begin position="252"/>
        <end position="448"/>
    </location>
</feature>
<feature type="binding site" evidence="18">
    <location>
        <begin position="104"/>
        <end position="106"/>
    </location>
    <ligand>
        <name>UDP-N-acetyl-alpha-D-glucosamine</name>
        <dbReference type="ChEBI" id="CHEBI:57705"/>
    </ligand>
</feature>
<dbReference type="InterPro" id="IPR005882">
    <property type="entry name" value="Bifunctional_GlmU"/>
</dbReference>
<keyword evidence="10 18" id="KW-0133">Cell shape</keyword>
<comment type="pathway">
    <text evidence="18">Bacterial outer membrane biogenesis; LPS lipid A biosynthesis.</text>
</comment>
<accession>A0ABZ2HVK2</accession>
<comment type="function">
    <text evidence="17 18">Catalyzes the last two sequential reactions in the de novo biosynthetic pathway for UDP-N-acetylglucosamine (UDP-GlcNAc). The C-terminal domain catalyzes the transfer of acetyl group from acetyl coenzyme A to glucosamine-1-phosphate (GlcN-1-P) to produce N-acetylglucosamine-1-phosphate (GlcNAc-1-P), which is converted into UDP-GlcNAc by the transfer of uridine 5-monophosphate (from uridine 5-triphosphate), a reaction catalyzed by the N-terminal domain.</text>
</comment>
<keyword evidence="14 18" id="KW-0961">Cell wall biogenesis/degradation</keyword>
<evidence type="ECO:0000256" key="12">
    <source>
        <dbReference type="ARBA" id="ARBA00023268"/>
    </source>
</evidence>
<keyword evidence="11 18" id="KW-0573">Peptidoglycan synthesis</keyword>
<feature type="binding site" evidence="18">
    <location>
        <begin position="81"/>
        <end position="82"/>
    </location>
    <ligand>
        <name>UDP-N-acetyl-alpha-D-glucosamine</name>
        <dbReference type="ChEBI" id="CHEBI:57705"/>
    </ligand>
</feature>
<keyword evidence="9 18" id="KW-0460">Magnesium</keyword>
<name>A0ABZ2HVK2_9HYPH</name>
<dbReference type="EC" id="2.3.1.157" evidence="18"/>
<dbReference type="InterPro" id="IPR018357">
    <property type="entry name" value="Hexapep_transf_CS"/>
</dbReference>
<feature type="binding site" evidence="18">
    <location>
        <position position="228"/>
    </location>
    <ligand>
        <name>UDP-N-acetyl-alpha-D-glucosamine</name>
        <dbReference type="ChEBI" id="CHEBI:57705"/>
    </ligand>
</feature>
<evidence type="ECO:0000256" key="2">
    <source>
        <dbReference type="ARBA" id="ARBA00007707"/>
    </source>
</evidence>
<evidence type="ECO:0000256" key="10">
    <source>
        <dbReference type="ARBA" id="ARBA00022960"/>
    </source>
</evidence>
<keyword evidence="8 18" id="KW-0677">Repeat</keyword>
<feature type="binding site" evidence="18">
    <location>
        <position position="106"/>
    </location>
    <ligand>
        <name>Mg(2+)</name>
        <dbReference type="ChEBI" id="CHEBI:18420"/>
    </ligand>
</feature>
<feature type="binding site" evidence="18">
    <location>
        <position position="171"/>
    </location>
    <ligand>
        <name>UDP-N-acetyl-alpha-D-glucosamine</name>
        <dbReference type="ChEBI" id="CHEBI:57705"/>
    </ligand>
</feature>
<dbReference type="InterPro" id="IPR038009">
    <property type="entry name" value="GlmU_C_LbH"/>
</dbReference>
<dbReference type="EC" id="2.7.7.23" evidence="18"/>
<comment type="subunit">
    <text evidence="18">Homotrimer.</text>
</comment>
<dbReference type="PROSITE" id="PS00101">
    <property type="entry name" value="HEXAPEP_TRANSFERASES"/>
    <property type="match status" value="1"/>
</dbReference>
<keyword evidence="6 18" id="KW-0548">Nucleotidyltransferase</keyword>
<evidence type="ECO:0000256" key="11">
    <source>
        <dbReference type="ARBA" id="ARBA00022984"/>
    </source>
</evidence>
<comment type="catalytic activity">
    <reaction evidence="15 18">
        <text>alpha-D-glucosamine 1-phosphate + acetyl-CoA = N-acetyl-alpha-D-glucosamine 1-phosphate + CoA + H(+)</text>
        <dbReference type="Rhea" id="RHEA:13725"/>
        <dbReference type="ChEBI" id="CHEBI:15378"/>
        <dbReference type="ChEBI" id="CHEBI:57287"/>
        <dbReference type="ChEBI" id="CHEBI:57288"/>
        <dbReference type="ChEBI" id="CHEBI:57776"/>
        <dbReference type="ChEBI" id="CHEBI:58516"/>
        <dbReference type="EC" id="2.3.1.157"/>
    </reaction>
</comment>
<feature type="binding site" evidence="18">
    <location>
        <begin position="9"/>
        <end position="12"/>
    </location>
    <ligand>
        <name>UDP-N-acetyl-alpha-D-glucosamine</name>
        <dbReference type="ChEBI" id="CHEBI:57705"/>
    </ligand>
</feature>
<evidence type="ECO:0000256" key="14">
    <source>
        <dbReference type="ARBA" id="ARBA00023316"/>
    </source>
</evidence>
<feature type="binding site" evidence="18">
    <location>
        <position position="424"/>
    </location>
    <ligand>
        <name>acetyl-CoA</name>
        <dbReference type="ChEBI" id="CHEBI:57288"/>
    </ligand>
</feature>
<protein>
    <recommendedName>
        <fullName evidence="18">Bifunctional protein GlmU</fullName>
    </recommendedName>
    <domain>
        <recommendedName>
            <fullName evidence="18">UDP-N-acetylglucosamine pyrophosphorylase</fullName>
            <ecNumber evidence="18">2.7.7.23</ecNumber>
        </recommendedName>
        <alternativeName>
            <fullName evidence="18">N-acetylglucosamine-1-phosphate uridyltransferase</fullName>
        </alternativeName>
    </domain>
    <domain>
        <recommendedName>
            <fullName evidence="18">Glucosamine-1-phosphate N-acetyltransferase</fullName>
            <ecNumber evidence="18">2.3.1.157</ecNumber>
        </recommendedName>
    </domain>
</protein>
<feature type="binding site" evidence="18">
    <location>
        <begin position="370"/>
        <end position="371"/>
    </location>
    <ligand>
        <name>acetyl-CoA</name>
        <dbReference type="ChEBI" id="CHEBI:57288"/>
    </ligand>
</feature>
<dbReference type="Gene3D" id="3.90.550.10">
    <property type="entry name" value="Spore Coat Polysaccharide Biosynthesis Protein SpsA, Chain A"/>
    <property type="match status" value="1"/>
</dbReference>
<feature type="binding site" evidence="18">
    <location>
        <position position="389"/>
    </location>
    <ligand>
        <name>acetyl-CoA</name>
        <dbReference type="ChEBI" id="CHEBI:57288"/>
    </ligand>
</feature>
<evidence type="ECO:0000256" key="5">
    <source>
        <dbReference type="ARBA" id="ARBA00022679"/>
    </source>
</evidence>
<evidence type="ECO:0000256" key="13">
    <source>
        <dbReference type="ARBA" id="ARBA00023315"/>
    </source>
</evidence>
<feature type="binding site" evidence="18">
    <location>
        <position position="76"/>
    </location>
    <ligand>
        <name>UDP-N-acetyl-alpha-D-glucosamine</name>
        <dbReference type="ChEBI" id="CHEBI:57705"/>
    </ligand>
</feature>
<feature type="binding site" evidence="18">
    <location>
        <position position="350"/>
    </location>
    <ligand>
        <name>UDP-N-acetyl-alpha-D-glucosamine</name>
        <dbReference type="ChEBI" id="CHEBI:57705"/>
    </ligand>
</feature>
<dbReference type="NCBIfam" id="TIGR01173">
    <property type="entry name" value="glmU"/>
    <property type="match status" value="1"/>
</dbReference>
<feature type="binding site" evidence="18">
    <location>
        <position position="407"/>
    </location>
    <ligand>
        <name>acetyl-CoA</name>
        <dbReference type="ChEBI" id="CHEBI:57288"/>
    </ligand>
</feature>
<evidence type="ECO:0000313" key="20">
    <source>
        <dbReference type="EMBL" id="WWT31335.1"/>
    </source>
</evidence>
<feature type="binding site" evidence="18">
    <location>
        <position position="335"/>
    </location>
    <ligand>
        <name>UDP-N-acetyl-alpha-D-glucosamine</name>
        <dbReference type="ChEBI" id="CHEBI:57705"/>
    </ligand>
</feature>
<feature type="binding site" evidence="18">
    <location>
        <position position="361"/>
    </location>
    <ligand>
        <name>UDP-N-acetyl-alpha-D-glucosamine</name>
        <dbReference type="ChEBI" id="CHEBI:57705"/>
    </ligand>
</feature>
<dbReference type="InterPro" id="IPR011004">
    <property type="entry name" value="Trimer_LpxA-like_sf"/>
</dbReference>
<dbReference type="InterPro" id="IPR029044">
    <property type="entry name" value="Nucleotide-diphossugar_trans"/>
</dbReference>
<feature type="binding site" evidence="18">
    <location>
        <position position="23"/>
    </location>
    <ligand>
        <name>UDP-N-acetyl-alpha-D-glucosamine</name>
        <dbReference type="ChEBI" id="CHEBI:57705"/>
    </ligand>
</feature>
<feature type="region of interest" description="Linker" evidence="18">
    <location>
        <begin position="231"/>
        <end position="251"/>
    </location>
</feature>
<keyword evidence="5 18" id="KW-0808">Transferase</keyword>
<evidence type="ECO:0000256" key="9">
    <source>
        <dbReference type="ARBA" id="ARBA00022842"/>
    </source>
</evidence>
<feature type="domain" description="MobA-like NTP transferase" evidence="19">
    <location>
        <begin position="6"/>
        <end position="134"/>
    </location>
</feature>
<dbReference type="InterPro" id="IPR025877">
    <property type="entry name" value="MobA-like_NTP_Trfase"/>
</dbReference>
<dbReference type="Pfam" id="PF00132">
    <property type="entry name" value="Hexapep"/>
    <property type="match status" value="1"/>
</dbReference>
<dbReference type="RefSeq" id="WP_338606805.1">
    <property type="nucleotide sequence ID" value="NZ_CP146275.1"/>
</dbReference>
<evidence type="ECO:0000256" key="15">
    <source>
        <dbReference type="ARBA" id="ARBA00048247"/>
    </source>
</evidence>
<dbReference type="SUPFAM" id="SSF51161">
    <property type="entry name" value="Trimeric LpxA-like enzymes"/>
    <property type="match status" value="1"/>
</dbReference>
<evidence type="ECO:0000256" key="7">
    <source>
        <dbReference type="ARBA" id="ARBA00022723"/>
    </source>
</evidence>
<feature type="binding site" evidence="18">
    <location>
        <position position="156"/>
    </location>
    <ligand>
        <name>UDP-N-acetyl-alpha-D-glucosamine</name>
        <dbReference type="ChEBI" id="CHEBI:57705"/>
    </ligand>
</feature>
<proteinExistence type="inferred from homology"/>
<dbReference type="InterPro" id="IPR001451">
    <property type="entry name" value="Hexapep"/>
</dbReference>
<evidence type="ECO:0000256" key="3">
    <source>
        <dbReference type="ARBA" id="ARBA00007947"/>
    </source>
</evidence>
<comment type="similarity">
    <text evidence="3 18">In the N-terminal section; belongs to the N-acetylglucosamine-1-phosphate uridyltransferase family.</text>
</comment>
<dbReference type="PANTHER" id="PTHR43584">
    <property type="entry name" value="NUCLEOTIDYL TRANSFERASE"/>
    <property type="match status" value="1"/>
</dbReference>
<dbReference type="PANTHER" id="PTHR43584:SF3">
    <property type="entry name" value="BIFUNCTIONAL PROTEIN GLMU"/>
    <property type="match status" value="1"/>
</dbReference>
<dbReference type="Gene3D" id="2.160.10.10">
    <property type="entry name" value="Hexapeptide repeat proteins"/>
    <property type="match status" value="1"/>
</dbReference>
<comment type="similarity">
    <text evidence="2 18">In the C-terminal section; belongs to the transferase hexapeptide repeat family.</text>
</comment>
<keyword evidence="12 18" id="KW-0511">Multifunctional enzyme</keyword>
<evidence type="ECO:0000256" key="4">
    <source>
        <dbReference type="ARBA" id="ARBA00022490"/>
    </source>
</evidence>
<feature type="binding site" evidence="18">
    <location>
        <position position="142"/>
    </location>
    <ligand>
        <name>UDP-N-acetyl-alpha-D-glucosamine</name>
        <dbReference type="ChEBI" id="CHEBI:57705"/>
    </ligand>
</feature>
<evidence type="ECO:0000256" key="17">
    <source>
        <dbReference type="ARBA" id="ARBA00049628"/>
    </source>
</evidence>
<dbReference type="SUPFAM" id="SSF53448">
    <property type="entry name" value="Nucleotide-diphospho-sugar transferases"/>
    <property type="match status" value="1"/>
</dbReference>
<feature type="region of interest" description="Pyrophosphorylase" evidence="18">
    <location>
        <begin position="1"/>
        <end position="230"/>
    </location>
</feature>
<feature type="binding site" evidence="18">
    <location>
        <position position="228"/>
    </location>
    <ligand>
        <name>Mg(2+)</name>
        <dbReference type="ChEBI" id="CHEBI:18420"/>
    </ligand>
</feature>
<evidence type="ECO:0000256" key="8">
    <source>
        <dbReference type="ARBA" id="ARBA00022737"/>
    </source>
</evidence>
<sequence>MTELMAIVLAAGEGTRMKSAHPKVLHKVGGRPIAGHVLAAAREAGAGAIAMITGPGHEAVRKAMAAIDPEVAFFEQTERKGTAHAASMARPAFAEASGYVAVVYGDHPLLRGADFSRVTERLDAGLDVAILGFEPKDPTGYGRFITDGEKLLAIREHKDASEAERAIGLCNACILAFRAEVFRALIDKVGTNNAQGEYYLTDLVELANAAGHKVGYAVAPEDNVMGVNDRAQLARAEAVFQQLRREDFMAAGVTLHDPGSVYFSFDTKIAPDVEIEPHVVFGPGVAIESGAVVHAFSHVEGAHIGQGANVGPFARLRPGADLGEGAKVGNFVEVKNADIGQGAKVSHLTYIGDAAIGAGANIGAGTVTCNYDGYNKAKTTIGAHAFIGSNSALVAPVEIGDGAYVASGSVITEPVPADALGIGRARQINKPGYGKALNARFKAIKDQK</sequence>
<evidence type="ECO:0000313" key="21">
    <source>
        <dbReference type="Proteomes" id="UP001369958"/>
    </source>
</evidence>
<dbReference type="Pfam" id="PF12804">
    <property type="entry name" value="NTP_transf_3"/>
    <property type="match status" value="1"/>
</dbReference>
<dbReference type="GO" id="GO:0003977">
    <property type="term" value="F:UDP-N-acetylglucosamine diphosphorylase activity"/>
    <property type="evidence" value="ECO:0007669"/>
    <property type="project" value="UniProtKB-EC"/>
</dbReference>
<evidence type="ECO:0000256" key="18">
    <source>
        <dbReference type="HAMAP-Rule" id="MF_01631"/>
    </source>
</evidence>
<dbReference type="Proteomes" id="UP001369958">
    <property type="component" value="Chromosome"/>
</dbReference>
<keyword evidence="21" id="KW-1185">Reference proteome</keyword>
<evidence type="ECO:0000259" key="19">
    <source>
        <dbReference type="Pfam" id="PF12804"/>
    </source>
</evidence>
<evidence type="ECO:0000256" key="1">
    <source>
        <dbReference type="ARBA" id="ARBA00004496"/>
    </source>
</evidence>
<keyword evidence="7 18" id="KW-0479">Metal-binding</keyword>
<dbReference type="EMBL" id="CP146275">
    <property type="protein sequence ID" value="WWT31335.1"/>
    <property type="molecule type" value="Genomic_DNA"/>
</dbReference>
<evidence type="ECO:0000256" key="6">
    <source>
        <dbReference type="ARBA" id="ARBA00022695"/>
    </source>
</evidence>
<keyword evidence="13 18" id="KW-0012">Acyltransferase</keyword>
<dbReference type="InterPro" id="IPR050065">
    <property type="entry name" value="GlmU-like"/>
</dbReference>
<gene>
    <name evidence="18 20" type="primary">glmU</name>
    <name evidence="20" type="ORF">V6617_09815</name>
</gene>
<evidence type="ECO:0000256" key="16">
    <source>
        <dbReference type="ARBA" id="ARBA00048493"/>
    </source>
</evidence>
<comment type="pathway">
    <text evidence="18">Nucleotide-sugar biosynthesis; UDP-N-acetyl-alpha-D-glucosamine biosynthesis; N-acetyl-alpha-D-glucosamine 1-phosphate from alpha-D-glucosamine 6-phosphate (route II): step 2/2.</text>
</comment>
<feature type="active site" description="Proton acceptor" evidence="18">
    <location>
        <position position="347"/>
    </location>
</feature>
<comment type="subcellular location">
    <subcellularLocation>
        <location evidence="1 18">Cytoplasm</location>
    </subcellularLocation>
</comment>
<dbReference type="HAMAP" id="MF_01631">
    <property type="entry name" value="GlmU"/>
    <property type="match status" value="1"/>
</dbReference>
<dbReference type="CDD" id="cd02540">
    <property type="entry name" value="GT2_GlmU_N_bac"/>
    <property type="match status" value="1"/>
</dbReference>
<keyword evidence="4 18" id="KW-0963">Cytoplasm</keyword>
<reference evidence="20 21" key="1">
    <citation type="submission" date="2024-02" db="EMBL/GenBank/DDBJ databases">
        <title>Complete genome sequence of Pelagibacterium nitratireducens ZH15.</title>
        <authorList>
            <person name="Zhao L.H."/>
        </authorList>
    </citation>
    <scope>NUCLEOTIDE SEQUENCE [LARGE SCALE GENOMIC DNA]</scope>
    <source>
        <strain evidence="20 21">ZH15</strain>
    </source>
</reference>
<comment type="cofactor">
    <cofactor evidence="18">
        <name>Mg(2+)</name>
        <dbReference type="ChEBI" id="CHEBI:18420"/>
    </cofactor>
    <text evidence="18">Binds 1 Mg(2+) ion per subunit.</text>
</comment>
<comment type="pathway">
    <text evidence="18">Nucleotide-sugar biosynthesis; UDP-N-acetyl-alpha-D-glucosamine biosynthesis; UDP-N-acetyl-alpha-D-glucosamine from N-acetyl-alpha-D-glucosamine 1-phosphate: step 1/1.</text>
</comment>
<feature type="binding site" evidence="18">
    <location>
        <position position="317"/>
    </location>
    <ligand>
        <name>UDP-N-acetyl-alpha-D-glucosamine</name>
        <dbReference type="ChEBI" id="CHEBI:57705"/>
    </ligand>
</feature>
<dbReference type="NCBIfam" id="NF010933">
    <property type="entry name" value="PRK14353.1"/>
    <property type="match status" value="1"/>
</dbReference>
<feature type="binding site" evidence="18">
    <location>
        <position position="364"/>
    </location>
    <ligand>
        <name>acetyl-CoA</name>
        <dbReference type="ChEBI" id="CHEBI:57288"/>
    </ligand>
</feature>